<feature type="region of interest" description="Disordered" evidence="1">
    <location>
        <begin position="212"/>
        <end position="254"/>
    </location>
</feature>
<sequence>MKLNRAQLLVYDDVSINFVQTVLAVNILMCQMKLSFNAEDLLHVYTMVRPKREPGTIFIKGNHYLRLRNPRLPQMRSSARSDSLPYASMAKLYNVTISSQKDPESSSTRTLLLTKFKTGRQLLLAGEVKIAYSFKDTNDFDASLGEIHLVRFRTLGQKKSAPVVDPPAIETPPISQVSLTVPALVLALVAQVGAESNSSEVPLLDKHKGNKLTRAPLHEVQEEDRGDELPSSLLLAKTPSYGSLPFPPLSSASR</sequence>
<evidence type="ECO:0000313" key="2">
    <source>
        <dbReference type="EMBL" id="GFZ00817.1"/>
    </source>
</evidence>
<dbReference type="AlphaFoldDB" id="A0A7J0FR00"/>
<proteinExistence type="predicted"/>
<comment type="caution">
    <text evidence="2">The sequence shown here is derived from an EMBL/GenBank/DDBJ whole genome shotgun (WGS) entry which is preliminary data.</text>
</comment>
<reference evidence="2 3" key="1">
    <citation type="submission" date="2019-07" db="EMBL/GenBank/DDBJ databases">
        <title>De Novo Assembly of kiwifruit Actinidia rufa.</title>
        <authorList>
            <person name="Sugita-Konishi S."/>
            <person name="Sato K."/>
            <person name="Mori E."/>
            <person name="Abe Y."/>
            <person name="Kisaki G."/>
            <person name="Hamano K."/>
            <person name="Suezawa K."/>
            <person name="Otani M."/>
            <person name="Fukuda T."/>
            <person name="Manabe T."/>
            <person name="Gomi K."/>
            <person name="Tabuchi M."/>
            <person name="Akimitsu K."/>
            <person name="Kataoka I."/>
        </authorList>
    </citation>
    <scope>NUCLEOTIDE SEQUENCE [LARGE SCALE GENOMIC DNA]</scope>
    <source>
        <strain evidence="3">cv. Fuchu</strain>
    </source>
</reference>
<accession>A0A7J0FR00</accession>
<name>A0A7J0FR00_9ERIC</name>
<protein>
    <submittedName>
        <fullName evidence="2">Uncharacterized protein</fullName>
    </submittedName>
</protein>
<organism evidence="2 3">
    <name type="scientific">Actinidia rufa</name>
    <dbReference type="NCBI Taxonomy" id="165716"/>
    <lineage>
        <taxon>Eukaryota</taxon>
        <taxon>Viridiplantae</taxon>
        <taxon>Streptophyta</taxon>
        <taxon>Embryophyta</taxon>
        <taxon>Tracheophyta</taxon>
        <taxon>Spermatophyta</taxon>
        <taxon>Magnoliopsida</taxon>
        <taxon>eudicotyledons</taxon>
        <taxon>Gunneridae</taxon>
        <taxon>Pentapetalae</taxon>
        <taxon>asterids</taxon>
        <taxon>Ericales</taxon>
        <taxon>Actinidiaceae</taxon>
        <taxon>Actinidia</taxon>
    </lineage>
</organism>
<dbReference type="Proteomes" id="UP000585474">
    <property type="component" value="Unassembled WGS sequence"/>
</dbReference>
<dbReference type="EMBL" id="BJWL01000014">
    <property type="protein sequence ID" value="GFZ00817.1"/>
    <property type="molecule type" value="Genomic_DNA"/>
</dbReference>
<gene>
    <name evidence="2" type="ORF">Acr_14g0004520</name>
</gene>
<evidence type="ECO:0000256" key="1">
    <source>
        <dbReference type="SAM" id="MobiDB-lite"/>
    </source>
</evidence>
<evidence type="ECO:0000313" key="3">
    <source>
        <dbReference type="Proteomes" id="UP000585474"/>
    </source>
</evidence>
<keyword evidence="3" id="KW-1185">Reference proteome</keyword>